<comment type="caution">
    <text evidence="1">The sequence shown here is derived from an EMBL/GenBank/DDBJ whole genome shotgun (WGS) entry which is preliminary data.</text>
</comment>
<proteinExistence type="predicted"/>
<dbReference type="Proteomes" id="UP000824120">
    <property type="component" value="Chromosome 4"/>
</dbReference>
<evidence type="ECO:0000313" key="2">
    <source>
        <dbReference type="Proteomes" id="UP000824120"/>
    </source>
</evidence>
<protein>
    <submittedName>
        <fullName evidence="1">Uncharacterized protein</fullName>
    </submittedName>
</protein>
<accession>A0A9J5ZBX6</accession>
<dbReference type="Gene3D" id="2.40.50.140">
    <property type="entry name" value="Nucleic acid-binding proteins"/>
    <property type="match status" value="1"/>
</dbReference>
<name>A0A9J5ZBX6_SOLCO</name>
<reference evidence="1 2" key="1">
    <citation type="submission" date="2020-09" db="EMBL/GenBank/DDBJ databases">
        <title>De no assembly of potato wild relative species, Solanum commersonii.</title>
        <authorList>
            <person name="Cho K."/>
        </authorList>
    </citation>
    <scope>NUCLEOTIDE SEQUENCE [LARGE SCALE GENOMIC DNA]</scope>
    <source>
        <strain evidence="1">LZ3.2</strain>
        <tissue evidence="1">Leaf</tissue>
    </source>
</reference>
<gene>
    <name evidence="1" type="ORF">H5410_021756</name>
</gene>
<sequence>MIVNIIVLLLTSQKSLLVELLQKSYVWNLITNEGNKYYCSKCNTEVKFVIRKYNLQIHVMDGIGFILLLLRNKEVLQPIGKTANKLKEGLIRDANSAYPSELDDLIEKTNSCLNLLMMKHY</sequence>
<dbReference type="SUPFAM" id="SSF50249">
    <property type="entry name" value="Nucleic acid-binding proteins"/>
    <property type="match status" value="1"/>
</dbReference>
<dbReference type="AlphaFoldDB" id="A0A9J5ZBX6"/>
<dbReference type="InterPro" id="IPR012340">
    <property type="entry name" value="NA-bd_OB-fold"/>
</dbReference>
<organism evidence="1 2">
    <name type="scientific">Solanum commersonii</name>
    <name type="common">Commerson's wild potato</name>
    <name type="synonym">Commerson's nightshade</name>
    <dbReference type="NCBI Taxonomy" id="4109"/>
    <lineage>
        <taxon>Eukaryota</taxon>
        <taxon>Viridiplantae</taxon>
        <taxon>Streptophyta</taxon>
        <taxon>Embryophyta</taxon>
        <taxon>Tracheophyta</taxon>
        <taxon>Spermatophyta</taxon>
        <taxon>Magnoliopsida</taxon>
        <taxon>eudicotyledons</taxon>
        <taxon>Gunneridae</taxon>
        <taxon>Pentapetalae</taxon>
        <taxon>asterids</taxon>
        <taxon>lamiids</taxon>
        <taxon>Solanales</taxon>
        <taxon>Solanaceae</taxon>
        <taxon>Solanoideae</taxon>
        <taxon>Solaneae</taxon>
        <taxon>Solanum</taxon>
    </lineage>
</organism>
<keyword evidence="2" id="KW-1185">Reference proteome</keyword>
<dbReference type="EMBL" id="JACXVP010000004">
    <property type="protein sequence ID" value="KAG5610475.1"/>
    <property type="molecule type" value="Genomic_DNA"/>
</dbReference>
<evidence type="ECO:0000313" key="1">
    <source>
        <dbReference type="EMBL" id="KAG5610475.1"/>
    </source>
</evidence>
<dbReference type="OrthoDB" id="1750483at2759"/>